<evidence type="ECO:0000313" key="3">
    <source>
        <dbReference type="Proteomes" id="UP000494111"/>
    </source>
</evidence>
<sequence length="34" mass="4058">MQDKEKTMQEETTKPEPTRRRWPFGYGQEAKIGC</sequence>
<protein>
    <submittedName>
        <fullName evidence="2">Uncharacterized protein</fullName>
    </submittedName>
</protein>
<evidence type="ECO:0000313" key="2">
    <source>
        <dbReference type="EMBL" id="CAB3699864.1"/>
    </source>
</evidence>
<organism evidence="2 3">
    <name type="scientific">Achromobacter deleyi</name>
    <dbReference type="NCBI Taxonomy" id="1353891"/>
    <lineage>
        <taxon>Bacteria</taxon>
        <taxon>Pseudomonadati</taxon>
        <taxon>Pseudomonadota</taxon>
        <taxon>Betaproteobacteria</taxon>
        <taxon>Burkholderiales</taxon>
        <taxon>Alcaligenaceae</taxon>
        <taxon>Achromobacter</taxon>
    </lineage>
</organism>
<dbReference type="EMBL" id="CADIJO010000007">
    <property type="protein sequence ID" value="CAB3699864.1"/>
    <property type="molecule type" value="Genomic_DNA"/>
</dbReference>
<dbReference type="AlphaFoldDB" id="A0A6S6ZXT3"/>
<accession>A0A6S6ZXT3</accession>
<feature type="compositionally biased region" description="Basic and acidic residues" evidence="1">
    <location>
        <begin position="1"/>
        <end position="19"/>
    </location>
</feature>
<name>A0A6S6ZXT3_9BURK</name>
<feature type="region of interest" description="Disordered" evidence="1">
    <location>
        <begin position="1"/>
        <end position="34"/>
    </location>
</feature>
<gene>
    <name evidence="2" type="ORF">LMG3458_02595</name>
</gene>
<reference evidence="2 3" key="1">
    <citation type="submission" date="2020-04" db="EMBL/GenBank/DDBJ databases">
        <authorList>
            <person name="De Canck E."/>
        </authorList>
    </citation>
    <scope>NUCLEOTIDE SEQUENCE [LARGE SCALE GENOMIC DNA]</scope>
    <source>
        <strain evidence="2 3">LMG 3458</strain>
    </source>
</reference>
<proteinExistence type="predicted"/>
<evidence type="ECO:0000256" key="1">
    <source>
        <dbReference type="SAM" id="MobiDB-lite"/>
    </source>
</evidence>
<dbReference type="Proteomes" id="UP000494111">
    <property type="component" value="Unassembled WGS sequence"/>
</dbReference>